<evidence type="ECO:0000256" key="3">
    <source>
        <dbReference type="ARBA" id="ARBA00004141"/>
    </source>
</evidence>
<evidence type="ECO:0000256" key="18">
    <source>
        <dbReference type="SAM" id="Phobius"/>
    </source>
</evidence>
<proteinExistence type="inferred from homology"/>
<comment type="pathway">
    <text evidence="4">Carbohydrate metabolism; tricarboxylic acid cycle.</text>
</comment>
<keyword evidence="13" id="KW-0249">Electron transport</keyword>
<dbReference type="InterPro" id="IPR014314">
    <property type="entry name" value="Succ_DH_cytb556"/>
</dbReference>
<evidence type="ECO:0000256" key="14">
    <source>
        <dbReference type="ARBA" id="ARBA00022989"/>
    </source>
</evidence>
<dbReference type="SUPFAM" id="SSF81343">
    <property type="entry name" value="Fumarate reductase respiratory complex transmembrane subunits"/>
    <property type="match status" value="1"/>
</dbReference>
<sequence length="143" mass="16611">MENNAERSARLRERPSLRTFLRTLFSWQPLPGLVAWVLHRLTGLMLVVYLPIHVMGLRSLHDPVAFEKYVTLYRNPLFKVAEVVLLFVVAFHAFNGIRIVLQDLYFRSDRQKPLFYAVLLLTLFVTIVVGYPILAPYASAYLF</sequence>
<keyword evidence="12" id="KW-0479">Metal-binding</keyword>
<dbReference type="GO" id="GO:0046872">
    <property type="term" value="F:metal ion binding"/>
    <property type="evidence" value="ECO:0007669"/>
    <property type="project" value="UniProtKB-KW"/>
</dbReference>
<comment type="caution">
    <text evidence="19">The sequence shown here is derived from an EMBL/GenBank/DDBJ whole genome shotgun (WGS) entry which is preliminary data.</text>
</comment>
<feature type="transmembrane region" description="Helical" evidence="18">
    <location>
        <begin position="83"/>
        <end position="101"/>
    </location>
</feature>
<dbReference type="PANTHER" id="PTHR41910">
    <property type="entry name" value="SUCCINATE DEHYDROGENASE 2 MEMBRANE SUBUNIT SDHC"/>
    <property type="match status" value="1"/>
</dbReference>
<evidence type="ECO:0000256" key="7">
    <source>
        <dbReference type="ARBA" id="ARBA00020076"/>
    </source>
</evidence>
<dbReference type="EMBL" id="DSBW01000084">
    <property type="protein sequence ID" value="HED30809.1"/>
    <property type="molecule type" value="Genomic_DNA"/>
</dbReference>
<dbReference type="GO" id="GO:0020037">
    <property type="term" value="F:heme binding"/>
    <property type="evidence" value="ECO:0007669"/>
    <property type="project" value="InterPro"/>
</dbReference>
<dbReference type="InterPro" id="IPR039023">
    <property type="entry name" value="SdhC_prok"/>
</dbReference>
<keyword evidence="14 18" id="KW-1133">Transmembrane helix</keyword>
<comment type="subcellular location">
    <subcellularLocation>
        <location evidence="3">Membrane</location>
        <topology evidence="3">Multi-pass membrane protein</topology>
    </subcellularLocation>
</comment>
<dbReference type="PANTHER" id="PTHR41910:SF1">
    <property type="entry name" value="SUCCINATE DEHYDROGENASE HYDROPHOBIC MEMBRANE ANCHOR SUBUNIT"/>
    <property type="match status" value="1"/>
</dbReference>
<feature type="transmembrane region" description="Helical" evidence="18">
    <location>
        <begin position="30"/>
        <end position="52"/>
    </location>
</feature>
<evidence type="ECO:0000256" key="8">
    <source>
        <dbReference type="ARBA" id="ARBA00022448"/>
    </source>
</evidence>
<keyword evidence="11 18" id="KW-0812">Transmembrane</keyword>
<reference evidence="19" key="1">
    <citation type="journal article" date="2020" name="mSystems">
        <title>Genome- and Community-Level Interaction Insights into Carbon Utilization and Element Cycling Functions of Hydrothermarchaeota in Hydrothermal Sediment.</title>
        <authorList>
            <person name="Zhou Z."/>
            <person name="Liu Y."/>
            <person name="Xu W."/>
            <person name="Pan J."/>
            <person name="Luo Z.H."/>
            <person name="Li M."/>
        </authorList>
    </citation>
    <scope>NUCLEOTIDE SEQUENCE [LARGE SCALE GENOMIC DNA]</scope>
    <source>
        <strain evidence="19">SpSt-1181</strain>
    </source>
</reference>
<dbReference type="CDD" id="cd03501">
    <property type="entry name" value="SQR_TypeA_SdhC_like"/>
    <property type="match status" value="1"/>
</dbReference>
<evidence type="ECO:0000256" key="6">
    <source>
        <dbReference type="ARBA" id="ARBA00019425"/>
    </source>
</evidence>
<dbReference type="NCBIfam" id="TIGR02970">
    <property type="entry name" value="succ_dehyd_cytB"/>
    <property type="match status" value="1"/>
</dbReference>
<dbReference type="InterPro" id="IPR000701">
    <property type="entry name" value="SuccDH_FuR_B_TM-su"/>
</dbReference>
<comment type="cofactor">
    <cofactor evidence="1">
        <name>heme</name>
        <dbReference type="ChEBI" id="CHEBI:30413"/>
    </cofactor>
</comment>
<evidence type="ECO:0000256" key="9">
    <source>
        <dbReference type="ARBA" id="ARBA00022532"/>
    </source>
</evidence>
<evidence type="ECO:0000256" key="12">
    <source>
        <dbReference type="ARBA" id="ARBA00022723"/>
    </source>
</evidence>
<accession>A0A831SQ29</accession>
<protein>
    <recommendedName>
        <fullName evidence="7">Succinate dehydrogenase cytochrome b556 subunit</fullName>
    </recommendedName>
    <alternativeName>
        <fullName evidence="6">Succinate dehydrogenase hydrophobic membrane anchor subunit</fullName>
    </alternativeName>
</protein>
<name>A0A831SQ29_PROAE</name>
<keyword evidence="8" id="KW-0813">Transport</keyword>
<dbReference type="InterPro" id="IPR034804">
    <property type="entry name" value="SQR/QFR_C/D"/>
</dbReference>
<dbReference type="UniPathway" id="UPA00223"/>
<keyword evidence="15" id="KW-0408">Iron</keyword>
<keyword evidence="9" id="KW-0816">Tricarboxylic acid cycle</keyword>
<keyword evidence="16 18" id="KW-0472">Membrane</keyword>
<feature type="transmembrane region" description="Helical" evidence="18">
    <location>
        <begin position="113"/>
        <end position="134"/>
    </location>
</feature>
<evidence type="ECO:0000256" key="5">
    <source>
        <dbReference type="ARBA" id="ARBA00007244"/>
    </source>
</evidence>
<evidence type="ECO:0000256" key="17">
    <source>
        <dbReference type="ARBA" id="ARBA00025912"/>
    </source>
</evidence>
<evidence type="ECO:0000256" key="2">
    <source>
        <dbReference type="ARBA" id="ARBA00004050"/>
    </source>
</evidence>
<comment type="similarity">
    <text evidence="5">Belongs to the cytochrome b560 family.</text>
</comment>
<comment type="subunit">
    <text evidence="17">Part of an enzyme complex containing four subunits: a flavoprotein, an iron-sulfur protein, plus two membrane-anchoring proteins, SdhC and SdhD. The complex can form homotrimers.</text>
</comment>
<comment type="function">
    <text evidence="2">Membrane-anchoring subunit of succinate dehydrogenase (SDH).</text>
</comment>
<dbReference type="GO" id="GO:0006099">
    <property type="term" value="P:tricarboxylic acid cycle"/>
    <property type="evidence" value="ECO:0007669"/>
    <property type="project" value="UniProtKB-UniPathway"/>
</dbReference>
<dbReference type="InterPro" id="IPR014312">
    <property type="entry name" value="Succ_DH_anchor"/>
</dbReference>
<evidence type="ECO:0000313" key="19">
    <source>
        <dbReference type="EMBL" id="HED30809.1"/>
    </source>
</evidence>
<organism evidence="19">
    <name type="scientific">Prosthecochloris aestuarii</name>
    <dbReference type="NCBI Taxonomy" id="1102"/>
    <lineage>
        <taxon>Bacteria</taxon>
        <taxon>Pseudomonadati</taxon>
        <taxon>Chlorobiota</taxon>
        <taxon>Chlorobiia</taxon>
        <taxon>Chlorobiales</taxon>
        <taxon>Chlorobiaceae</taxon>
        <taxon>Prosthecochloris</taxon>
    </lineage>
</organism>
<dbReference type="GO" id="GO:0009055">
    <property type="term" value="F:electron transfer activity"/>
    <property type="evidence" value="ECO:0007669"/>
    <property type="project" value="InterPro"/>
</dbReference>
<evidence type="ECO:0000256" key="16">
    <source>
        <dbReference type="ARBA" id="ARBA00023136"/>
    </source>
</evidence>
<dbReference type="Proteomes" id="UP000886335">
    <property type="component" value="Unassembled WGS sequence"/>
</dbReference>
<gene>
    <name evidence="19" type="primary">sdhC</name>
    <name evidence="19" type="ORF">ENN50_03805</name>
</gene>
<evidence type="ECO:0000256" key="13">
    <source>
        <dbReference type="ARBA" id="ARBA00022982"/>
    </source>
</evidence>
<keyword evidence="10" id="KW-0349">Heme</keyword>
<dbReference type="Gene3D" id="1.20.1300.10">
    <property type="entry name" value="Fumarate reductase/succinate dehydrogenase, transmembrane subunit"/>
    <property type="match status" value="1"/>
</dbReference>
<dbReference type="NCBIfam" id="TIGR02968">
    <property type="entry name" value="succ_dehyd_anc"/>
    <property type="match status" value="1"/>
</dbReference>
<dbReference type="GO" id="GO:0016020">
    <property type="term" value="C:membrane"/>
    <property type="evidence" value="ECO:0007669"/>
    <property type="project" value="UniProtKB-SubCell"/>
</dbReference>
<dbReference type="Pfam" id="PF01127">
    <property type="entry name" value="Sdh_cyt"/>
    <property type="match status" value="1"/>
</dbReference>
<evidence type="ECO:0000256" key="10">
    <source>
        <dbReference type="ARBA" id="ARBA00022617"/>
    </source>
</evidence>
<evidence type="ECO:0000256" key="4">
    <source>
        <dbReference type="ARBA" id="ARBA00005163"/>
    </source>
</evidence>
<dbReference type="AlphaFoldDB" id="A0A831SQ29"/>
<evidence type="ECO:0000256" key="15">
    <source>
        <dbReference type="ARBA" id="ARBA00023004"/>
    </source>
</evidence>
<evidence type="ECO:0000256" key="11">
    <source>
        <dbReference type="ARBA" id="ARBA00022692"/>
    </source>
</evidence>
<evidence type="ECO:0000256" key="1">
    <source>
        <dbReference type="ARBA" id="ARBA00001971"/>
    </source>
</evidence>